<sequence length="438" mass="47478">MTQILDHNVENGSPAPTSRVTHRGGHDEQAGQAPFRGRSPDRDRTGLGRVERRTRRLGRHRPQPQGDRRLVDGRPRRRQLVGTVDHGRLRASPRLANAGQRAGRPVHDQREQDRGRPGRRAVQGLHGYGRRGVAGAYVATWAVRPVRLGGRPDARQRGLRCQGPQQERGGPGTRAAGKPGGGRADEGDVAGAARDPQGPHNAVTGLHSVRSHREGERVTFPPPPPPGDPNQQPPNQQFPQAPPYPQQGYYQQPGYQYGYQHNGPQFLPPEAGTQYARFDPVQPVRVLANPGRRLVARLIDGLILGVIIGGLAAAIAGITNGFGTRRPDEAANVIGIVLLVIVGLAWLLYEPLFNTFKGGTPGKLAMGIRVVRVANAEYPGFGAALGRFLIAPVFAIVPLGGLLNVLWCLWDRPLYQCLHDKVASTVVVHKEGEAYGNV</sequence>
<dbReference type="InterPro" id="IPR010432">
    <property type="entry name" value="RDD"/>
</dbReference>
<feature type="transmembrane region" description="Helical" evidence="7">
    <location>
        <begin position="330"/>
        <end position="349"/>
    </location>
</feature>
<evidence type="ECO:0000256" key="3">
    <source>
        <dbReference type="ARBA" id="ARBA00022692"/>
    </source>
</evidence>
<feature type="region of interest" description="Disordered" evidence="6">
    <location>
        <begin position="149"/>
        <end position="255"/>
    </location>
</feature>
<feature type="compositionally biased region" description="Low complexity" evidence="6">
    <location>
        <begin position="246"/>
        <end position="255"/>
    </location>
</feature>
<accession>A0A428ZET7</accession>
<keyword evidence="3 7" id="KW-0812">Transmembrane</keyword>
<gene>
    <name evidence="9" type="ORF">DMH04_12540</name>
</gene>
<feature type="compositionally biased region" description="Pro residues" evidence="6">
    <location>
        <begin position="220"/>
        <end position="232"/>
    </location>
</feature>
<evidence type="ECO:0000256" key="4">
    <source>
        <dbReference type="ARBA" id="ARBA00022989"/>
    </source>
</evidence>
<feature type="compositionally biased region" description="Basic and acidic residues" evidence="6">
    <location>
        <begin position="105"/>
        <end position="116"/>
    </location>
</feature>
<evidence type="ECO:0000256" key="7">
    <source>
        <dbReference type="SAM" id="Phobius"/>
    </source>
</evidence>
<dbReference type="GO" id="GO:0005886">
    <property type="term" value="C:plasma membrane"/>
    <property type="evidence" value="ECO:0007669"/>
    <property type="project" value="UniProtKB-SubCell"/>
</dbReference>
<dbReference type="Proteomes" id="UP000287547">
    <property type="component" value="Unassembled WGS sequence"/>
</dbReference>
<dbReference type="AlphaFoldDB" id="A0A428ZET7"/>
<evidence type="ECO:0000256" key="5">
    <source>
        <dbReference type="ARBA" id="ARBA00023136"/>
    </source>
</evidence>
<keyword evidence="2" id="KW-1003">Cell membrane</keyword>
<dbReference type="EMBL" id="QHKI01000008">
    <property type="protein sequence ID" value="RSM86491.1"/>
    <property type="molecule type" value="Genomic_DNA"/>
</dbReference>
<reference evidence="9 10" key="1">
    <citation type="submission" date="2018-05" db="EMBL/GenBank/DDBJ databases">
        <title>Evolution of GPA BGCs.</title>
        <authorList>
            <person name="Waglechner N."/>
            <person name="Wright G.D."/>
        </authorList>
    </citation>
    <scope>NUCLEOTIDE SEQUENCE [LARGE SCALE GENOMIC DNA]</scope>
    <source>
        <strain evidence="9 10">A82846</strain>
    </source>
</reference>
<evidence type="ECO:0000259" key="8">
    <source>
        <dbReference type="Pfam" id="PF06271"/>
    </source>
</evidence>
<feature type="compositionally biased region" description="Basic and acidic residues" evidence="6">
    <location>
        <begin position="38"/>
        <end position="51"/>
    </location>
</feature>
<evidence type="ECO:0000313" key="10">
    <source>
        <dbReference type="Proteomes" id="UP000287547"/>
    </source>
</evidence>
<feature type="domain" description="RDD" evidence="8">
    <location>
        <begin position="288"/>
        <end position="423"/>
    </location>
</feature>
<comment type="caution">
    <text evidence="9">The sequence shown here is derived from an EMBL/GenBank/DDBJ whole genome shotgun (WGS) entry which is preliminary data.</text>
</comment>
<dbReference type="Pfam" id="PF06271">
    <property type="entry name" value="RDD"/>
    <property type="match status" value="1"/>
</dbReference>
<feature type="region of interest" description="Disordered" evidence="6">
    <location>
        <begin position="1"/>
        <end position="126"/>
    </location>
</feature>
<proteinExistence type="predicted"/>
<keyword evidence="5 7" id="KW-0472">Membrane</keyword>
<protein>
    <recommendedName>
        <fullName evidence="8">RDD domain-containing protein</fullName>
    </recommendedName>
</protein>
<evidence type="ECO:0000256" key="1">
    <source>
        <dbReference type="ARBA" id="ARBA00004651"/>
    </source>
</evidence>
<dbReference type="PANTHER" id="PTHR36115:SF4">
    <property type="entry name" value="MEMBRANE PROTEIN"/>
    <property type="match status" value="1"/>
</dbReference>
<feature type="transmembrane region" description="Helical" evidence="7">
    <location>
        <begin position="294"/>
        <end position="318"/>
    </location>
</feature>
<feature type="compositionally biased region" description="Basic residues" evidence="6">
    <location>
        <begin position="52"/>
        <end position="62"/>
    </location>
</feature>
<dbReference type="PANTHER" id="PTHR36115">
    <property type="entry name" value="PROLINE-RICH ANTIGEN HOMOLOG-RELATED"/>
    <property type="match status" value="1"/>
</dbReference>
<feature type="compositionally biased region" description="Polar residues" evidence="6">
    <location>
        <begin position="1"/>
        <end position="19"/>
    </location>
</feature>
<dbReference type="InterPro" id="IPR051791">
    <property type="entry name" value="Pra-immunoreactive"/>
</dbReference>
<name>A0A428ZET7_KIBAR</name>
<evidence type="ECO:0000256" key="2">
    <source>
        <dbReference type="ARBA" id="ARBA00022475"/>
    </source>
</evidence>
<comment type="subcellular location">
    <subcellularLocation>
        <location evidence="1">Cell membrane</location>
        <topology evidence="1">Multi-pass membrane protein</topology>
    </subcellularLocation>
</comment>
<evidence type="ECO:0000313" key="9">
    <source>
        <dbReference type="EMBL" id="RSM86491.1"/>
    </source>
</evidence>
<keyword evidence="4 7" id="KW-1133">Transmembrane helix</keyword>
<dbReference type="OrthoDB" id="5244233at2"/>
<organism evidence="9 10">
    <name type="scientific">Kibdelosporangium aridum</name>
    <dbReference type="NCBI Taxonomy" id="2030"/>
    <lineage>
        <taxon>Bacteria</taxon>
        <taxon>Bacillati</taxon>
        <taxon>Actinomycetota</taxon>
        <taxon>Actinomycetes</taxon>
        <taxon>Pseudonocardiales</taxon>
        <taxon>Pseudonocardiaceae</taxon>
        <taxon>Kibdelosporangium</taxon>
    </lineage>
</organism>
<feature type="transmembrane region" description="Helical" evidence="7">
    <location>
        <begin position="388"/>
        <end position="410"/>
    </location>
</feature>
<evidence type="ECO:0000256" key="6">
    <source>
        <dbReference type="SAM" id="MobiDB-lite"/>
    </source>
</evidence>